<protein>
    <submittedName>
        <fullName evidence="1">Uncharacterized protein</fullName>
    </submittedName>
</protein>
<evidence type="ECO:0000313" key="1">
    <source>
        <dbReference type="EMBL" id="KAI8029326.1"/>
    </source>
</evidence>
<dbReference type="EMBL" id="CM045758">
    <property type="protein sequence ID" value="KAI8029326.1"/>
    <property type="molecule type" value="Genomic_DNA"/>
</dbReference>
<comment type="caution">
    <text evidence="1">The sequence shown here is derived from an EMBL/GenBank/DDBJ whole genome shotgun (WGS) entry which is preliminary data.</text>
</comment>
<keyword evidence="2" id="KW-1185">Reference proteome</keyword>
<organism evidence="1 2">
    <name type="scientific">Camellia lanceoleosa</name>
    <dbReference type="NCBI Taxonomy" id="1840588"/>
    <lineage>
        <taxon>Eukaryota</taxon>
        <taxon>Viridiplantae</taxon>
        <taxon>Streptophyta</taxon>
        <taxon>Embryophyta</taxon>
        <taxon>Tracheophyta</taxon>
        <taxon>Spermatophyta</taxon>
        <taxon>Magnoliopsida</taxon>
        <taxon>eudicotyledons</taxon>
        <taxon>Gunneridae</taxon>
        <taxon>Pentapetalae</taxon>
        <taxon>asterids</taxon>
        <taxon>Ericales</taxon>
        <taxon>Theaceae</taxon>
        <taxon>Camellia</taxon>
    </lineage>
</organism>
<proteinExistence type="predicted"/>
<reference evidence="1 2" key="1">
    <citation type="journal article" date="2022" name="Plant J.">
        <title>Chromosome-level genome of Camellia lanceoleosa provides a valuable resource for understanding genome evolution and self-incompatibility.</title>
        <authorList>
            <person name="Gong W."/>
            <person name="Xiao S."/>
            <person name="Wang L."/>
            <person name="Liao Z."/>
            <person name="Chang Y."/>
            <person name="Mo W."/>
            <person name="Hu G."/>
            <person name="Li W."/>
            <person name="Zhao G."/>
            <person name="Zhu H."/>
            <person name="Hu X."/>
            <person name="Ji K."/>
            <person name="Xiang X."/>
            <person name="Song Q."/>
            <person name="Yuan D."/>
            <person name="Jin S."/>
            <person name="Zhang L."/>
        </authorList>
    </citation>
    <scope>NUCLEOTIDE SEQUENCE [LARGE SCALE GENOMIC DNA]</scope>
    <source>
        <strain evidence="1">SQ_2022a</strain>
    </source>
</reference>
<accession>A0ACC0IV52</accession>
<gene>
    <name evidence="1" type="ORF">LOK49_LG01G01497</name>
</gene>
<dbReference type="Proteomes" id="UP001060215">
    <property type="component" value="Chromosome 1"/>
</dbReference>
<name>A0ACC0IV52_9ERIC</name>
<sequence>MITEIRFSSHNLLLEIGGKEALLLERFAIGNGWVKRGGGVRESKRRAWPIGGAMVIHGAGGYDVEVQEGHDLRKVYSYGPSQVWKPKVFKQRRLHLGKQRVRVNNAFGPAINRVKGFSLGLVPDRSGLGQVNEVEMAMRNVGSMPQGLRKQTRSNPPVSYIFYFLRQGLDSSLVGRVIETGGHVGNQVVNPVEFKADRFDGPFSSKKADLVDSVVNMTNQGLDDDGVCDHDRLEGAEFRQGVEVFQQEAEEEVFRQEKVEKFVLGR</sequence>
<evidence type="ECO:0000313" key="2">
    <source>
        <dbReference type="Proteomes" id="UP001060215"/>
    </source>
</evidence>